<dbReference type="KEGG" id="rmo:MCI_01580"/>
<evidence type="ECO:0000313" key="3">
    <source>
        <dbReference type="Proteomes" id="UP000008008"/>
    </source>
</evidence>
<evidence type="ECO:0000313" key="2">
    <source>
        <dbReference type="EMBL" id="AFC73258.1"/>
    </source>
</evidence>
<organism evidence="2 3">
    <name type="scientific">Rickettsia montanensis (strain OSU 85-930)</name>
    <dbReference type="NCBI Taxonomy" id="1105114"/>
    <lineage>
        <taxon>Bacteria</taxon>
        <taxon>Pseudomonadati</taxon>
        <taxon>Pseudomonadota</taxon>
        <taxon>Alphaproteobacteria</taxon>
        <taxon>Rickettsiales</taxon>
        <taxon>Rickettsiaceae</taxon>
        <taxon>Rickettsieae</taxon>
        <taxon>Rickettsia</taxon>
        <taxon>spotted fever group</taxon>
    </lineage>
</organism>
<keyword evidence="1" id="KW-0812">Transmembrane</keyword>
<evidence type="ECO:0000256" key="1">
    <source>
        <dbReference type="SAM" id="Phobius"/>
    </source>
</evidence>
<proteinExistence type="predicted"/>
<dbReference type="HOGENOM" id="CLU_2828449_0_0_5"/>
<feature type="transmembrane region" description="Helical" evidence="1">
    <location>
        <begin position="32"/>
        <end position="60"/>
    </location>
</feature>
<gene>
    <name evidence="2" type="ordered locus">MCI_01580</name>
</gene>
<dbReference type="EMBL" id="CP003340">
    <property type="protein sequence ID" value="AFC73258.1"/>
    <property type="molecule type" value="Genomic_DNA"/>
</dbReference>
<keyword evidence="1" id="KW-1133">Transmembrane helix</keyword>
<accession>H8KBJ6</accession>
<dbReference type="Proteomes" id="UP000008008">
    <property type="component" value="Chromosome"/>
</dbReference>
<keyword evidence="1" id="KW-0472">Membrane</keyword>
<dbReference type="AlphaFoldDB" id="H8KBJ6"/>
<reference evidence="3" key="1">
    <citation type="submission" date="2012-02" db="EMBL/GenBank/DDBJ databases">
        <title>Complete genome sequence of Rickettsia montanensis strain OSU 85-930.</title>
        <authorList>
            <person name="Johnson S.L."/>
            <person name="Munk A.C."/>
            <person name="Han S."/>
            <person name="Bruce D.C."/>
            <person name="Dasch G.A."/>
        </authorList>
    </citation>
    <scope>NUCLEOTIDE SEQUENCE [LARGE SCALE GENOMIC DNA]</scope>
    <source>
        <strain evidence="3">OSU 85-930</strain>
    </source>
</reference>
<sequence length="66" mass="7960">MAKEEEKPNRIIDQYKTGKITTAKFRKKMNELILAAPFAFIYLYFLLYHSYYVLIFLLIYKKISCI</sequence>
<protein>
    <submittedName>
        <fullName evidence="2">Uncharacterized protein</fullName>
    </submittedName>
</protein>
<name>H8KBJ6_RICMS</name>
<keyword evidence="3" id="KW-1185">Reference proteome</keyword>